<evidence type="ECO:0000256" key="8">
    <source>
        <dbReference type="ARBA" id="ARBA00038436"/>
    </source>
</evidence>
<evidence type="ECO:0000256" key="2">
    <source>
        <dbReference type="ARBA" id="ARBA00022448"/>
    </source>
</evidence>
<feature type="transmembrane region" description="Helical" evidence="9">
    <location>
        <begin position="145"/>
        <end position="169"/>
    </location>
</feature>
<proteinExistence type="inferred from homology"/>
<comment type="similarity">
    <text evidence="8 9">Belongs to the TRAP transporter small permease family.</text>
</comment>
<keyword evidence="6 9" id="KW-1133">Transmembrane helix</keyword>
<comment type="subcellular location">
    <subcellularLocation>
        <location evidence="1 9">Cell inner membrane</location>
        <topology evidence="1 9">Multi-pass membrane protein</topology>
    </subcellularLocation>
</comment>
<keyword evidence="4 9" id="KW-0997">Cell inner membrane</keyword>
<evidence type="ECO:0000256" key="3">
    <source>
        <dbReference type="ARBA" id="ARBA00022475"/>
    </source>
</evidence>
<sequence length="221" mass="24452">MSTPSSVLTDDSRLSRIDRALLRLEAFLNLMSGVVIFALVLLAIANVLLRKFLNAPVPGYIDWTEQFMAVFAFLGLAYVQREGGHIRMDLLVSKLRGRVLWLFEFLSVIFMLLVVTALIYGTWFHFLRSFDWNAPNWSSDSSIDIALPLWPAKLAVPVAFAILWLRLAIQIWAYGRGLRTGGEAIVAVPLPEDPAEQASKEAASVGVIAAGDDLYGGSRRG</sequence>
<evidence type="ECO:0000256" key="4">
    <source>
        <dbReference type="ARBA" id="ARBA00022519"/>
    </source>
</evidence>
<feature type="transmembrane region" description="Helical" evidence="9">
    <location>
        <begin position="26"/>
        <end position="48"/>
    </location>
</feature>
<evidence type="ECO:0000313" key="11">
    <source>
        <dbReference type="EMBL" id="WGH78271.1"/>
    </source>
</evidence>
<evidence type="ECO:0000259" key="10">
    <source>
        <dbReference type="Pfam" id="PF04290"/>
    </source>
</evidence>
<evidence type="ECO:0000313" key="12">
    <source>
        <dbReference type="Proteomes" id="UP001243420"/>
    </source>
</evidence>
<evidence type="ECO:0000256" key="7">
    <source>
        <dbReference type="ARBA" id="ARBA00023136"/>
    </source>
</evidence>
<evidence type="ECO:0000256" key="5">
    <source>
        <dbReference type="ARBA" id="ARBA00022692"/>
    </source>
</evidence>
<evidence type="ECO:0000256" key="9">
    <source>
        <dbReference type="RuleBase" id="RU369079"/>
    </source>
</evidence>
<gene>
    <name evidence="11" type="ORF">P8627_14760</name>
</gene>
<protein>
    <recommendedName>
        <fullName evidence="9">TRAP transporter small permease protein</fullName>
    </recommendedName>
</protein>
<keyword evidence="12" id="KW-1185">Reference proteome</keyword>
<evidence type="ECO:0000256" key="6">
    <source>
        <dbReference type="ARBA" id="ARBA00022989"/>
    </source>
</evidence>
<keyword evidence="2 9" id="KW-0813">Transport</keyword>
<keyword evidence="3" id="KW-1003">Cell membrane</keyword>
<feature type="transmembrane region" description="Helical" evidence="9">
    <location>
        <begin position="99"/>
        <end position="125"/>
    </location>
</feature>
<feature type="domain" description="Tripartite ATP-independent periplasmic transporters DctQ component" evidence="10">
    <location>
        <begin position="39"/>
        <end position="172"/>
    </location>
</feature>
<dbReference type="EMBL" id="CP122537">
    <property type="protein sequence ID" value="WGH78271.1"/>
    <property type="molecule type" value="Genomic_DNA"/>
</dbReference>
<dbReference type="PANTHER" id="PTHR35011">
    <property type="entry name" value="2,3-DIKETO-L-GULONATE TRAP TRANSPORTER SMALL PERMEASE PROTEIN YIAM"/>
    <property type="match status" value="1"/>
</dbReference>
<comment type="function">
    <text evidence="9">Part of the tripartite ATP-independent periplasmic (TRAP) transport system.</text>
</comment>
<evidence type="ECO:0000256" key="1">
    <source>
        <dbReference type="ARBA" id="ARBA00004429"/>
    </source>
</evidence>
<dbReference type="Proteomes" id="UP001243420">
    <property type="component" value="Chromosome"/>
</dbReference>
<comment type="subunit">
    <text evidence="9">The complex comprises the extracytoplasmic solute receptor protein and the two transmembrane proteins.</text>
</comment>
<feature type="transmembrane region" description="Helical" evidence="9">
    <location>
        <begin position="60"/>
        <end position="79"/>
    </location>
</feature>
<dbReference type="InterPro" id="IPR007387">
    <property type="entry name" value="TRAP_DctQ"/>
</dbReference>
<keyword evidence="7 9" id="KW-0472">Membrane</keyword>
<reference evidence="11 12" key="1">
    <citation type="submission" date="2023-04" db="EMBL/GenBank/DDBJ databases">
        <title>Jannaschia ovalis sp. nov., a marine bacterium isolated from sea tidal flat.</title>
        <authorList>
            <person name="Kwon D.Y."/>
            <person name="Kim J.-J."/>
        </authorList>
    </citation>
    <scope>NUCLEOTIDE SEQUENCE [LARGE SCALE GENOMIC DNA]</scope>
    <source>
        <strain evidence="11 12">GRR-S6-38</strain>
    </source>
</reference>
<organism evidence="11 12">
    <name type="scientific">Jannaschia ovalis</name>
    <dbReference type="NCBI Taxonomy" id="3038773"/>
    <lineage>
        <taxon>Bacteria</taxon>
        <taxon>Pseudomonadati</taxon>
        <taxon>Pseudomonadota</taxon>
        <taxon>Alphaproteobacteria</taxon>
        <taxon>Rhodobacterales</taxon>
        <taxon>Roseobacteraceae</taxon>
        <taxon>Jannaschia</taxon>
    </lineage>
</organism>
<name>A0ABY8LAV5_9RHOB</name>
<accession>A0ABY8LAV5</accession>
<dbReference type="RefSeq" id="WP_279965022.1">
    <property type="nucleotide sequence ID" value="NZ_CP122537.1"/>
</dbReference>
<keyword evidence="5 9" id="KW-0812">Transmembrane</keyword>
<dbReference type="Pfam" id="PF04290">
    <property type="entry name" value="DctQ"/>
    <property type="match status" value="1"/>
</dbReference>
<dbReference type="InterPro" id="IPR055348">
    <property type="entry name" value="DctQ"/>
</dbReference>